<sequence length="75" mass="8719">MCNKLGRKLDEQQGAYEFFILIREALEEENPELSKNPLWEEFFRGSLIERLVKKKEGGTEDVESGGEQPFEDIKV</sequence>
<gene>
    <name evidence="2" type="ORF">Cvel_7582</name>
</gene>
<proteinExistence type="predicted"/>
<dbReference type="VEuPathDB" id="CryptoDB:Cvel_7582"/>
<protein>
    <submittedName>
        <fullName evidence="2">Uncharacterized protein</fullName>
    </submittedName>
</protein>
<name>A0A0G4HN46_9ALVE</name>
<feature type="region of interest" description="Disordered" evidence="1">
    <location>
        <begin position="54"/>
        <end position="75"/>
    </location>
</feature>
<organism evidence="2">
    <name type="scientific">Chromera velia CCMP2878</name>
    <dbReference type="NCBI Taxonomy" id="1169474"/>
    <lineage>
        <taxon>Eukaryota</taxon>
        <taxon>Sar</taxon>
        <taxon>Alveolata</taxon>
        <taxon>Colpodellida</taxon>
        <taxon>Chromeraceae</taxon>
        <taxon>Chromera</taxon>
    </lineage>
</organism>
<accession>A0A0G4HN46</accession>
<evidence type="ECO:0000313" key="2">
    <source>
        <dbReference type="EMBL" id="CEM45593.1"/>
    </source>
</evidence>
<dbReference type="EMBL" id="CDMZ01003228">
    <property type="protein sequence ID" value="CEM45593.1"/>
    <property type="molecule type" value="Genomic_DNA"/>
</dbReference>
<dbReference type="AlphaFoldDB" id="A0A0G4HN46"/>
<evidence type="ECO:0000256" key="1">
    <source>
        <dbReference type="SAM" id="MobiDB-lite"/>
    </source>
</evidence>
<reference evidence="2" key="1">
    <citation type="submission" date="2014-11" db="EMBL/GenBank/DDBJ databases">
        <authorList>
            <person name="Otto D Thomas"/>
            <person name="Naeem Raeece"/>
        </authorList>
    </citation>
    <scope>NUCLEOTIDE SEQUENCE</scope>
</reference>